<keyword evidence="2" id="KW-0808">Transferase</keyword>
<dbReference type="Proteomes" id="UP001263852">
    <property type="component" value="Unassembled WGS sequence"/>
</dbReference>
<dbReference type="Gene3D" id="3.40.50.150">
    <property type="entry name" value="Vaccinia Virus protein VP39"/>
    <property type="match status" value="1"/>
</dbReference>
<dbReference type="GO" id="GO:0009307">
    <property type="term" value="P:DNA restriction-modification system"/>
    <property type="evidence" value="ECO:0007669"/>
    <property type="project" value="InterPro"/>
</dbReference>
<accession>A0AAW8WLF0</accession>
<dbReference type="InterPro" id="IPR012327">
    <property type="entry name" value="MeTrfase_D12"/>
</dbReference>
<dbReference type="RefSeq" id="WP_236685494.1">
    <property type="nucleotide sequence ID" value="NZ_JAHLEP010000038.1"/>
</dbReference>
<gene>
    <name evidence="4" type="ORF">RI555_17205</name>
    <name evidence="5" type="ORF">RI555_17260</name>
</gene>
<dbReference type="EMBL" id="JAVLAO010000007">
    <property type="protein sequence ID" value="MDT7040654.1"/>
    <property type="molecule type" value="Genomic_DNA"/>
</dbReference>
<evidence type="ECO:0000313" key="6">
    <source>
        <dbReference type="Proteomes" id="UP001263852"/>
    </source>
</evidence>
<organism evidence="5 6">
    <name type="scientific">Lactiplantibacillus pentosus</name>
    <name type="common">Lactobacillus pentosus</name>
    <dbReference type="NCBI Taxonomy" id="1589"/>
    <lineage>
        <taxon>Bacteria</taxon>
        <taxon>Bacillati</taxon>
        <taxon>Bacillota</taxon>
        <taxon>Bacilli</taxon>
        <taxon>Lactobacillales</taxon>
        <taxon>Lactobacillaceae</taxon>
        <taxon>Lactiplantibacillus</taxon>
    </lineage>
</organism>
<dbReference type="GO" id="GO:0032259">
    <property type="term" value="P:methylation"/>
    <property type="evidence" value="ECO:0007669"/>
    <property type="project" value="UniProtKB-KW"/>
</dbReference>
<sequence length="402" mass="46437">MKTREVLDKFHISQVTLSEWSKRGGLKLNRDLRGHYIWDDESLNNLKNYIKERTAKNQGGSNETFNKLEIQIQNRRYLGAKSRLLDFIQKVVDEHTENVNSVADIFGGTGVVANHFYQQGHNIIVNDILDSNYISYLTFFGQDTVDDDKIRNILDRMNNVEVQKNYVSDNYGDKYFSKENAMKIGEARSIIEGEIGLSQRERAILMTSLIYAMDKVANTVGHYDAYRRVMDSLTPIYFRMPAYNKERKADTSIYHEDANLLVRSIMADLIYIDTPYNSRQYGDVYHVLENIVDWKMPKLYGVAMKPKDRSKTKSSYSTAKAPVVFNDLITSINAHYIMVSYNNMAQKGASRSNAKISNEEIIKILSQRGEVQVYAEDFQMFNTGKTHVDDHKELLYLVKVTR</sequence>
<keyword evidence="1 5" id="KW-0489">Methyltransferase</keyword>
<reference evidence="5" key="1">
    <citation type="submission" date="2023-08" db="EMBL/GenBank/DDBJ databases">
        <authorList>
            <person name="Page C.A."/>
            <person name="Perez-Diaz I.M."/>
        </authorList>
    </citation>
    <scope>NUCLEOTIDE SEQUENCE</scope>
    <source>
        <strain evidence="5">1.8.9</strain>
    </source>
</reference>
<comment type="caution">
    <text evidence="5">The sequence shown here is derived from an EMBL/GenBank/DDBJ whole genome shotgun (WGS) entry which is preliminary data.</text>
</comment>
<evidence type="ECO:0000313" key="5">
    <source>
        <dbReference type="EMBL" id="MDT7040654.1"/>
    </source>
</evidence>
<dbReference type="EMBL" id="JAVLAO010000007">
    <property type="protein sequence ID" value="MDT7040644.1"/>
    <property type="molecule type" value="Genomic_DNA"/>
</dbReference>
<evidence type="ECO:0000256" key="2">
    <source>
        <dbReference type="ARBA" id="ARBA00022679"/>
    </source>
</evidence>
<evidence type="ECO:0000256" key="1">
    <source>
        <dbReference type="ARBA" id="ARBA00022603"/>
    </source>
</evidence>
<keyword evidence="3" id="KW-0949">S-adenosyl-L-methionine</keyword>
<dbReference type="PRINTS" id="PR00505">
    <property type="entry name" value="D12N6MTFRASE"/>
</dbReference>
<proteinExistence type="predicted"/>
<evidence type="ECO:0000313" key="4">
    <source>
        <dbReference type="EMBL" id="MDT7040644.1"/>
    </source>
</evidence>
<evidence type="ECO:0000256" key="3">
    <source>
        <dbReference type="ARBA" id="ARBA00022691"/>
    </source>
</evidence>
<dbReference type="SUPFAM" id="SSF53335">
    <property type="entry name" value="S-adenosyl-L-methionine-dependent methyltransferases"/>
    <property type="match status" value="1"/>
</dbReference>
<dbReference type="InterPro" id="IPR029063">
    <property type="entry name" value="SAM-dependent_MTases_sf"/>
</dbReference>
<dbReference type="Gene3D" id="1.10.1660.10">
    <property type="match status" value="1"/>
</dbReference>
<dbReference type="AlphaFoldDB" id="A0AAW8WLF0"/>
<protein>
    <submittedName>
        <fullName evidence="5">DNA adenine methylase</fullName>
    </submittedName>
</protein>
<dbReference type="GO" id="GO:0009007">
    <property type="term" value="F:site-specific DNA-methyltransferase (adenine-specific) activity"/>
    <property type="evidence" value="ECO:0007669"/>
    <property type="project" value="UniProtKB-EC"/>
</dbReference>
<name>A0AAW8WLF0_LACPE</name>
<dbReference type="Pfam" id="PF02086">
    <property type="entry name" value="MethyltransfD12"/>
    <property type="match status" value="1"/>
</dbReference>